<keyword evidence="1" id="KW-0472">Membrane</keyword>
<evidence type="ECO:0000313" key="3">
    <source>
        <dbReference type="Proteomes" id="UP000222056"/>
    </source>
</evidence>
<keyword evidence="1" id="KW-1133">Transmembrane helix</keyword>
<sequence>MIVVAAITATLLVTLTDLIEIFILLGLLCSSESLAPYYDHPCAPYVYGYYLVLAWPPIASVTVGGSLAVKRNRFLPLILGFVGGLMVLLILPLYATFA</sequence>
<gene>
    <name evidence="2" type="ORF">SAMN02745716_1154</name>
</gene>
<keyword evidence="1" id="KW-0812">Transmembrane</keyword>
<reference evidence="3" key="1">
    <citation type="submission" date="2016-10" db="EMBL/GenBank/DDBJ databases">
        <authorList>
            <person name="Varghese N."/>
            <person name="Submissions S."/>
        </authorList>
    </citation>
    <scope>NUCLEOTIDE SEQUENCE [LARGE SCALE GENOMIC DNA]</scope>
    <source>
        <strain evidence="3">ATCC 35263</strain>
    </source>
</reference>
<evidence type="ECO:0000313" key="2">
    <source>
        <dbReference type="EMBL" id="SEH12628.1"/>
    </source>
</evidence>
<accession>A0A1H6FR58</accession>
<dbReference type="EMBL" id="FNWJ01000001">
    <property type="protein sequence ID" value="SEH12628.1"/>
    <property type="molecule type" value="Genomic_DNA"/>
</dbReference>
<feature type="transmembrane region" description="Helical" evidence="1">
    <location>
        <begin position="47"/>
        <end position="67"/>
    </location>
</feature>
<dbReference type="AlphaFoldDB" id="A0A1H6FR58"/>
<proteinExistence type="predicted"/>
<name>A0A1H6FR58_THEAL</name>
<feature type="transmembrane region" description="Helical" evidence="1">
    <location>
        <begin position="74"/>
        <end position="95"/>
    </location>
</feature>
<evidence type="ECO:0000256" key="1">
    <source>
        <dbReference type="SAM" id="Phobius"/>
    </source>
</evidence>
<organism evidence="2 3">
    <name type="scientific">Thermoleophilum album</name>
    <dbReference type="NCBI Taxonomy" id="29539"/>
    <lineage>
        <taxon>Bacteria</taxon>
        <taxon>Bacillati</taxon>
        <taxon>Actinomycetota</taxon>
        <taxon>Thermoleophilia</taxon>
        <taxon>Thermoleophilales</taxon>
        <taxon>Thermoleophilaceae</taxon>
        <taxon>Thermoleophilum</taxon>
    </lineage>
</organism>
<dbReference type="Proteomes" id="UP000222056">
    <property type="component" value="Unassembled WGS sequence"/>
</dbReference>
<keyword evidence="3" id="KW-1185">Reference proteome</keyword>
<protein>
    <submittedName>
        <fullName evidence="2">Uncharacterized protein</fullName>
    </submittedName>
</protein>